<sequence length="79" mass="8819">MEISLRLSCLCIIIIIAGTWSKHPKATTELDQIAIGCCLKTTEHTADSSRCTGSNFDVHHHCQTQPMHHFSKRTLCIVV</sequence>
<reference evidence="2 3" key="1">
    <citation type="submission" date="2014-04" db="EMBL/GenBank/DDBJ databases">
        <authorList>
            <consortium name="DOE Joint Genome Institute"/>
            <person name="Kuo A."/>
            <person name="Kohler A."/>
            <person name="Costa M.D."/>
            <person name="Nagy L.G."/>
            <person name="Floudas D."/>
            <person name="Copeland A."/>
            <person name="Barry K.W."/>
            <person name="Cichocki N."/>
            <person name="Veneault-Fourrey C."/>
            <person name="LaButti K."/>
            <person name="Lindquist E.A."/>
            <person name="Lipzen A."/>
            <person name="Lundell T."/>
            <person name="Morin E."/>
            <person name="Murat C."/>
            <person name="Sun H."/>
            <person name="Tunlid A."/>
            <person name="Henrissat B."/>
            <person name="Grigoriev I.V."/>
            <person name="Hibbett D.S."/>
            <person name="Martin F."/>
            <person name="Nordberg H.P."/>
            <person name="Cantor M.N."/>
            <person name="Hua S.X."/>
        </authorList>
    </citation>
    <scope>NUCLEOTIDE SEQUENCE [LARGE SCALE GENOMIC DNA]</scope>
    <source>
        <strain evidence="2 3">Marx 270</strain>
    </source>
</reference>
<feature type="chain" id="PRO_5002180010" description="Secreted protein" evidence="1">
    <location>
        <begin position="22"/>
        <end position="79"/>
    </location>
</feature>
<organism evidence="2 3">
    <name type="scientific">Pisolithus tinctorius Marx 270</name>
    <dbReference type="NCBI Taxonomy" id="870435"/>
    <lineage>
        <taxon>Eukaryota</taxon>
        <taxon>Fungi</taxon>
        <taxon>Dikarya</taxon>
        <taxon>Basidiomycota</taxon>
        <taxon>Agaricomycotina</taxon>
        <taxon>Agaricomycetes</taxon>
        <taxon>Agaricomycetidae</taxon>
        <taxon>Boletales</taxon>
        <taxon>Sclerodermatineae</taxon>
        <taxon>Pisolithaceae</taxon>
        <taxon>Pisolithus</taxon>
    </lineage>
</organism>
<accession>A0A0C3MWS1</accession>
<name>A0A0C3MWS1_PISTI</name>
<keyword evidence="1" id="KW-0732">Signal</keyword>
<evidence type="ECO:0008006" key="4">
    <source>
        <dbReference type="Google" id="ProtNLM"/>
    </source>
</evidence>
<dbReference type="AlphaFoldDB" id="A0A0C3MWS1"/>
<dbReference type="HOGENOM" id="CLU_2639058_0_0_1"/>
<feature type="signal peptide" evidence="1">
    <location>
        <begin position="1"/>
        <end position="21"/>
    </location>
</feature>
<protein>
    <recommendedName>
        <fullName evidence="4">Secreted protein</fullName>
    </recommendedName>
</protein>
<evidence type="ECO:0000256" key="1">
    <source>
        <dbReference type="SAM" id="SignalP"/>
    </source>
</evidence>
<dbReference type="InParanoid" id="A0A0C3MWS1"/>
<evidence type="ECO:0000313" key="2">
    <source>
        <dbReference type="EMBL" id="KIN93349.1"/>
    </source>
</evidence>
<dbReference type="EMBL" id="KN832177">
    <property type="protein sequence ID" value="KIN93349.1"/>
    <property type="molecule type" value="Genomic_DNA"/>
</dbReference>
<gene>
    <name evidence="2" type="ORF">M404DRAFT_515974</name>
</gene>
<reference evidence="3" key="2">
    <citation type="submission" date="2015-01" db="EMBL/GenBank/DDBJ databases">
        <title>Evolutionary Origins and Diversification of the Mycorrhizal Mutualists.</title>
        <authorList>
            <consortium name="DOE Joint Genome Institute"/>
            <consortium name="Mycorrhizal Genomics Consortium"/>
            <person name="Kohler A."/>
            <person name="Kuo A."/>
            <person name="Nagy L.G."/>
            <person name="Floudas D."/>
            <person name="Copeland A."/>
            <person name="Barry K.W."/>
            <person name="Cichocki N."/>
            <person name="Veneault-Fourrey C."/>
            <person name="LaButti K."/>
            <person name="Lindquist E.A."/>
            <person name="Lipzen A."/>
            <person name="Lundell T."/>
            <person name="Morin E."/>
            <person name="Murat C."/>
            <person name="Riley R."/>
            <person name="Ohm R."/>
            <person name="Sun H."/>
            <person name="Tunlid A."/>
            <person name="Henrissat B."/>
            <person name="Grigoriev I.V."/>
            <person name="Hibbett D.S."/>
            <person name="Martin F."/>
        </authorList>
    </citation>
    <scope>NUCLEOTIDE SEQUENCE [LARGE SCALE GENOMIC DNA]</scope>
    <source>
        <strain evidence="3">Marx 270</strain>
    </source>
</reference>
<dbReference type="Proteomes" id="UP000054217">
    <property type="component" value="Unassembled WGS sequence"/>
</dbReference>
<keyword evidence="3" id="KW-1185">Reference proteome</keyword>
<proteinExistence type="predicted"/>
<evidence type="ECO:0000313" key="3">
    <source>
        <dbReference type="Proteomes" id="UP000054217"/>
    </source>
</evidence>